<dbReference type="InterPro" id="IPR012480">
    <property type="entry name" value="Hepar_II_III_C"/>
</dbReference>
<reference evidence="6" key="1">
    <citation type="submission" date="2020-05" db="EMBL/GenBank/DDBJ databases">
        <authorList>
            <person name="Chiriac C."/>
            <person name="Salcher M."/>
            <person name="Ghai R."/>
            <person name="Kavagutti S V."/>
        </authorList>
    </citation>
    <scope>NUCLEOTIDE SEQUENCE</scope>
</reference>
<dbReference type="GO" id="GO:0016829">
    <property type="term" value="F:lyase activity"/>
    <property type="evidence" value="ECO:0007669"/>
    <property type="project" value="UniProtKB-KW"/>
</dbReference>
<organism evidence="6">
    <name type="scientific">freshwater metagenome</name>
    <dbReference type="NCBI Taxonomy" id="449393"/>
    <lineage>
        <taxon>unclassified sequences</taxon>
        <taxon>metagenomes</taxon>
        <taxon>ecological metagenomes</taxon>
    </lineage>
</organism>
<proteinExistence type="predicted"/>
<name>A0A6J7EJC9_9ZZZZ</name>
<dbReference type="PANTHER" id="PTHR39210:SF1">
    <property type="entry name" value="HEPARIN-SULFATE LYASE"/>
    <property type="match status" value="1"/>
</dbReference>
<keyword evidence="2" id="KW-0732">Signal</keyword>
<evidence type="ECO:0000313" key="6">
    <source>
        <dbReference type="EMBL" id="CAB4879693.1"/>
    </source>
</evidence>
<keyword evidence="3" id="KW-0574">Periplasm</keyword>
<evidence type="ECO:0000256" key="2">
    <source>
        <dbReference type="ARBA" id="ARBA00022729"/>
    </source>
</evidence>
<dbReference type="EMBL" id="CAFBLM010000078">
    <property type="protein sequence ID" value="CAB4879693.1"/>
    <property type="molecule type" value="Genomic_DNA"/>
</dbReference>
<dbReference type="Gene3D" id="2.70.98.70">
    <property type="match status" value="1"/>
</dbReference>
<accession>A0A6J7EJC9</accession>
<comment type="subcellular location">
    <subcellularLocation>
        <location evidence="1">Periplasm</location>
    </subcellularLocation>
</comment>
<dbReference type="InterPro" id="IPR008929">
    <property type="entry name" value="Chondroitin_lyas"/>
</dbReference>
<feature type="domain" description="Heparinase II/III-like C-terminal" evidence="5">
    <location>
        <begin position="317"/>
        <end position="483"/>
    </location>
</feature>
<keyword evidence="4" id="KW-0456">Lyase</keyword>
<protein>
    <submittedName>
        <fullName evidence="6">Unannotated protein</fullName>
    </submittedName>
</protein>
<evidence type="ECO:0000256" key="4">
    <source>
        <dbReference type="ARBA" id="ARBA00023239"/>
    </source>
</evidence>
<sequence>MRIVRFGAKFLALSVGLILVVSVFAVVPAAQAAQTPPPWTCGFLNGLEPANPPAQLHAGHIDIFGTQLVAVGDHIDWNQNSNLTIRLYLQSLKWLEPLLTSGTPDDLALAQSFIEQWAADNPADAPADPYGWTEHAVGLRATTLACMREVVGSQVWLDTIIAQHVSWLADDHHYAGAWNHGLTEDVGLVGAACSIDDLTGIAHGQARAQASVAVVVDAQGLVNEQAVRYQNYVFQILIGLRYALLACSPTELPTVFNRVDLMPAVTAQMVQPDGSFCALGDTDGTPSDSDRSPMDYVTSFGTVGTPPLTRYGVYPGGFAFAHSGWGLTRDFGSEDLLTLRFGPGRIIHGHNDHTSITTFGRGQPLLVDSGFGGYDSGAMRDYLRSAQAHNMTVVPGLTYRWAQTTTLVAQRITSVDETFVVSDSPYSGVSRRRTVFASHDVPVTVVVDHSSSTTTRTFNQLWHISPNFSVKATSAYGVRYLSKSGGTSLSVSAIPWPGRTRARISTTSGQTNPYQGWVAAHSVMVPAPVTTFASVGRSQQQVMLSISSRPGAKISWTMKPFGRSVNQLRVRIDGRTITLNISASGWITRL</sequence>
<dbReference type="PANTHER" id="PTHR39210">
    <property type="entry name" value="HEPARIN-SULFATE LYASE"/>
    <property type="match status" value="1"/>
</dbReference>
<dbReference type="Gene3D" id="1.50.10.100">
    <property type="entry name" value="Chondroitin AC/alginate lyase"/>
    <property type="match status" value="1"/>
</dbReference>
<dbReference type="Pfam" id="PF07940">
    <property type="entry name" value="Hepar_II_III_C"/>
    <property type="match status" value="1"/>
</dbReference>
<dbReference type="AlphaFoldDB" id="A0A6J7EJC9"/>
<evidence type="ECO:0000256" key="1">
    <source>
        <dbReference type="ARBA" id="ARBA00004418"/>
    </source>
</evidence>
<dbReference type="SUPFAM" id="SSF48230">
    <property type="entry name" value="Chondroitin AC/alginate lyase"/>
    <property type="match status" value="1"/>
</dbReference>
<evidence type="ECO:0000259" key="5">
    <source>
        <dbReference type="Pfam" id="PF07940"/>
    </source>
</evidence>
<evidence type="ECO:0000256" key="3">
    <source>
        <dbReference type="ARBA" id="ARBA00022764"/>
    </source>
</evidence>
<gene>
    <name evidence="6" type="ORF">UFOPK3401_01332</name>
</gene>
<dbReference type="GO" id="GO:0042597">
    <property type="term" value="C:periplasmic space"/>
    <property type="evidence" value="ECO:0007669"/>
    <property type="project" value="UniProtKB-SubCell"/>
</dbReference>